<evidence type="ECO:0000313" key="1">
    <source>
        <dbReference type="EMBL" id="KAA6304226.1"/>
    </source>
</evidence>
<reference evidence="1" key="1">
    <citation type="submission" date="2019-03" db="EMBL/GenBank/DDBJ databases">
        <title>Single cell metagenomics reveals metabolic interactions within the superorganism composed of flagellate Streblomastix strix and complex community of Bacteroidetes bacteria on its surface.</title>
        <authorList>
            <person name="Treitli S.C."/>
            <person name="Kolisko M."/>
            <person name="Husnik F."/>
            <person name="Keeling P."/>
            <person name="Hampl V."/>
        </authorList>
    </citation>
    <scope>NUCLEOTIDE SEQUENCE</scope>
    <source>
        <strain evidence="1">STM</strain>
    </source>
</reference>
<proteinExistence type="predicted"/>
<dbReference type="GO" id="GO:0015562">
    <property type="term" value="F:efflux transmembrane transporter activity"/>
    <property type="evidence" value="ECO:0007669"/>
    <property type="project" value="InterPro"/>
</dbReference>
<gene>
    <name evidence="1" type="ORF">EZS27_044130</name>
</gene>
<name>A0A5J4P4H4_9ZZZZ</name>
<dbReference type="SUPFAM" id="SSF56954">
    <property type="entry name" value="Outer membrane efflux proteins (OEP)"/>
    <property type="match status" value="1"/>
</dbReference>
<dbReference type="EMBL" id="SNRY01011683">
    <property type="protein sequence ID" value="KAA6304226.1"/>
    <property type="molecule type" value="Genomic_DNA"/>
</dbReference>
<feature type="non-terminal residue" evidence="1">
    <location>
        <position position="114"/>
    </location>
</feature>
<organism evidence="1">
    <name type="scientific">termite gut metagenome</name>
    <dbReference type="NCBI Taxonomy" id="433724"/>
    <lineage>
        <taxon>unclassified sequences</taxon>
        <taxon>metagenomes</taxon>
        <taxon>organismal metagenomes</taxon>
    </lineage>
</organism>
<dbReference type="Gene3D" id="1.20.1600.10">
    <property type="entry name" value="Outer membrane efflux proteins (OEP)"/>
    <property type="match status" value="1"/>
</dbReference>
<dbReference type="AlphaFoldDB" id="A0A5J4P4H4"/>
<sequence length="114" mass="12819">MRTINMKYTFFFPFLSFFLVYNVSMQAQQRVLDLKSCLEIGLENNYSLRVSRNDEQISKNNVTLANAGYLPTLDVSGSSQNVLNSTDTKVRATGETNSESTAFDQTFNVGLNLN</sequence>
<protein>
    <submittedName>
        <fullName evidence="1">Outer membrane efflux protein BepC</fullName>
    </submittedName>
</protein>
<accession>A0A5J4P4H4</accession>
<comment type="caution">
    <text evidence="1">The sequence shown here is derived from an EMBL/GenBank/DDBJ whole genome shotgun (WGS) entry which is preliminary data.</text>
</comment>